<dbReference type="Gene3D" id="2.60.120.10">
    <property type="entry name" value="Jelly Rolls"/>
    <property type="match status" value="1"/>
</dbReference>
<accession>A0A1I0R9X6</accession>
<reference evidence="5 6" key="1">
    <citation type="submission" date="2016-10" db="EMBL/GenBank/DDBJ databases">
        <authorList>
            <person name="de Groot N.N."/>
        </authorList>
    </citation>
    <scope>NUCLEOTIDE SEQUENCE [LARGE SCALE GENOMIC DNA]</scope>
    <source>
        <strain evidence="5 6">DSM 9179</strain>
    </source>
</reference>
<evidence type="ECO:0000313" key="6">
    <source>
        <dbReference type="Proteomes" id="UP000199701"/>
    </source>
</evidence>
<dbReference type="Proteomes" id="UP000199701">
    <property type="component" value="Unassembled WGS sequence"/>
</dbReference>
<dbReference type="PRINTS" id="PR00032">
    <property type="entry name" value="HTHARAC"/>
</dbReference>
<dbReference type="PANTHER" id="PTHR43280:SF28">
    <property type="entry name" value="HTH-TYPE TRANSCRIPTIONAL ACTIVATOR RHAS"/>
    <property type="match status" value="1"/>
</dbReference>
<sequence>MADIRSDASEVLHYDIPDHPVFFRKNHILAQCIFDDISIHWHDEVEFVYVCSGSIRYQLNGYMVRMKAGEGIFVNSRQLHLIVNDHSNCELYCLIFHPTILCSSNHVAKQFVVPVIDNEKMPYLLLDENVSWHKEIFENITSIEKVFSCDSGELKVIKYLFDIWTALYENMEISSDNEYSPNQDLALVKAMITFVQDNYHRKIELQEICAAGKVGKTKGISLLDQYLNMTPIEYVCNYRIEKSCCLLKKTDKTITQIAYETGFSDGSYFSKMFRKRMGMSPQNYRKSVERVKDESKE</sequence>
<keyword evidence="2 5" id="KW-0238">DNA-binding</keyword>
<organism evidence="5 6">
    <name type="scientific">[Clostridium] fimetarium</name>
    <dbReference type="NCBI Taxonomy" id="99656"/>
    <lineage>
        <taxon>Bacteria</taxon>
        <taxon>Bacillati</taxon>
        <taxon>Bacillota</taxon>
        <taxon>Clostridia</taxon>
        <taxon>Lachnospirales</taxon>
        <taxon>Lachnospiraceae</taxon>
    </lineage>
</organism>
<evidence type="ECO:0000256" key="2">
    <source>
        <dbReference type="ARBA" id="ARBA00023125"/>
    </source>
</evidence>
<evidence type="ECO:0000259" key="4">
    <source>
        <dbReference type="PROSITE" id="PS01124"/>
    </source>
</evidence>
<dbReference type="InterPro" id="IPR018060">
    <property type="entry name" value="HTH_AraC"/>
</dbReference>
<dbReference type="STRING" id="99656.SAMN05421659_11344"/>
<dbReference type="EMBL" id="FOJI01000013">
    <property type="protein sequence ID" value="SEW37526.1"/>
    <property type="molecule type" value="Genomic_DNA"/>
</dbReference>
<name>A0A1I0R9X6_9FIRM</name>
<evidence type="ECO:0000313" key="5">
    <source>
        <dbReference type="EMBL" id="SEW37526.1"/>
    </source>
</evidence>
<keyword evidence="3" id="KW-0804">Transcription</keyword>
<dbReference type="GO" id="GO:0003700">
    <property type="term" value="F:DNA-binding transcription factor activity"/>
    <property type="evidence" value="ECO:0007669"/>
    <property type="project" value="InterPro"/>
</dbReference>
<dbReference type="Gene3D" id="1.10.10.60">
    <property type="entry name" value="Homeodomain-like"/>
    <property type="match status" value="1"/>
</dbReference>
<dbReference type="AlphaFoldDB" id="A0A1I0R9X6"/>
<keyword evidence="1" id="KW-0805">Transcription regulation</keyword>
<evidence type="ECO:0000256" key="1">
    <source>
        <dbReference type="ARBA" id="ARBA00023015"/>
    </source>
</evidence>
<dbReference type="Pfam" id="PF12833">
    <property type="entry name" value="HTH_18"/>
    <property type="match status" value="1"/>
</dbReference>
<protein>
    <submittedName>
        <fullName evidence="5">AraC-type DNA-binding protein</fullName>
    </submittedName>
</protein>
<dbReference type="InterPro" id="IPR014710">
    <property type="entry name" value="RmlC-like_jellyroll"/>
</dbReference>
<dbReference type="InterPro" id="IPR011051">
    <property type="entry name" value="RmlC_Cupin_sf"/>
</dbReference>
<dbReference type="CDD" id="cd02208">
    <property type="entry name" value="cupin_RmlC-like"/>
    <property type="match status" value="1"/>
</dbReference>
<dbReference type="SMART" id="SM00342">
    <property type="entry name" value="HTH_ARAC"/>
    <property type="match status" value="1"/>
</dbReference>
<dbReference type="SUPFAM" id="SSF46689">
    <property type="entry name" value="Homeodomain-like"/>
    <property type="match status" value="1"/>
</dbReference>
<proteinExistence type="predicted"/>
<dbReference type="OrthoDB" id="9778008at2"/>
<keyword evidence="6" id="KW-1185">Reference proteome</keyword>
<dbReference type="InterPro" id="IPR013096">
    <property type="entry name" value="Cupin_2"/>
</dbReference>
<dbReference type="Pfam" id="PF07883">
    <property type="entry name" value="Cupin_2"/>
    <property type="match status" value="1"/>
</dbReference>
<dbReference type="PANTHER" id="PTHR43280">
    <property type="entry name" value="ARAC-FAMILY TRANSCRIPTIONAL REGULATOR"/>
    <property type="match status" value="1"/>
</dbReference>
<dbReference type="InterPro" id="IPR020449">
    <property type="entry name" value="Tscrpt_reg_AraC-type_HTH"/>
</dbReference>
<evidence type="ECO:0000256" key="3">
    <source>
        <dbReference type="ARBA" id="ARBA00023163"/>
    </source>
</evidence>
<dbReference type="InterPro" id="IPR018062">
    <property type="entry name" value="HTH_AraC-typ_CS"/>
</dbReference>
<dbReference type="InterPro" id="IPR009057">
    <property type="entry name" value="Homeodomain-like_sf"/>
</dbReference>
<dbReference type="PROSITE" id="PS00041">
    <property type="entry name" value="HTH_ARAC_FAMILY_1"/>
    <property type="match status" value="1"/>
</dbReference>
<dbReference type="RefSeq" id="WP_092455657.1">
    <property type="nucleotide sequence ID" value="NZ_FOJI01000013.1"/>
</dbReference>
<gene>
    <name evidence="5" type="ORF">SAMN05421659_11344</name>
</gene>
<dbReference type="GO" id="GO:0043565">
    <property type="term" value="F:sequence-specific DNA binding"/>
    <property type="evidence" value="ECO:0007669"/>
    <property type="project" value="InterPro"/>
</dbReference>
<dbReference type="SUPFAM" id="SSF51182">
    <property type="entry name" value="RmlC-like cupins"/>
    <property type="match status" value="1"/>
</dbReference>
<dbReference type="PROSITE" id="PS01124">
    <property type="entry name" value="HTH_ARAC_FAMILY_2"/>
    <property type="match status" value="1"/>
</dbReference>
<feature type="domain" description="HTH araC/xylS-type" evidence="4">
    <location>
        <begin position="189"/>
        <end position="287"/>
    </location>
</feature>